<gene>
    <name evidence="2" type="ORF">CONLIGDRAFT_630248</name>
</gene>
<dbReference type="AlphaFoldDB" id="A0A1J7JGU2"/>
<dbReference type="InterPro" id="IPR011042">
    <property type="entry name" value="6-blade_b-propeller_TolB-like"/>
</dbReference>
<evidence type="ECO:0000259" key="1">
    <source>
        <dbReference type="Pfam" id="PF08450"/>
    </source>
</evidence>
<dbReference type="Gene3D" id="2.120.10.30">
    <property type="entry name" value="TolB, C-terminal domain"/>
    <property type="match status" value="1"/>
</dbReference>
<sequence>MAAITSDILLEGRCQVKDYSVAPIAQGTYKSHTYNKPNNSDNRISIARYHPSLDQILGPNPQFSLLLSSADTSKNPFFYGGCAYVPQDDELFTTSNLLQPVDPAQNPIILISKVKLLRDGDGEVKSVTWSKLRPPPSMPMPAGVVADTSATGHPSVIYCSQGNLSAAGGIFSMASGRPPVPVVTNWLGAEFGCVCSIALDEPRKSFTPLWFLDAGTRGFKAGFRAPPTLPAAIWRYSIETGLRSMSDDVTSPWGIAVSPDGETVYITDSALAKHDIGVVAENMTAGIYAFDIVTRSGAPFLTGKRLFSLAAKGMPKGIVCDKKGNVFAGCGDGVEIWNAAGTFLGVVTVPAPVSAISWGREGEMFICAEQTLWMLKTGDVANLMDEMADS</sequence>
<evidence type="ECO:0000313" key="2">
    <source>
        <dbReference type="EMBL" id="OIW32577.1"/>
    </source>
</evidence>
<feature type="domain" description="SMP-30/Gluconolactonase/LRE-like region" evidence="1">
    <location>
        <begin position="224"/>
        <end position="359"/>
    </location>
</feature>
<reference evidence="2 3" key="1">
    <citation type="submission" date="2016-10" db="EMBL/GenBank/DDBJ databases">
        <title>Draft genome sequence of Coniochaeta ligniaria NRRL30616, a lignocellulolytic fungus for bioabatement of inhibitors in plant biomass hydrolysates.</title>
        <authorList>
            <consortium name="DOE Joint Genome Institute"/>
            <person name="Jimenez D.J."/>
            <person name="Hector R.E."/>
            <person name="Riley R."/>
            <person name="Sun H."/>
            <person name="Grigoriev I.V."/>
            <person name="Van Elsas J.D."/>
            <person name="Nichols N.N."/>
        </authorList>
    </citation>
    <scope>NUCLEOTIDE SEQUENCE [LARGE SCALE GENOMIC DNA]</scope>
    <source>
        <strain evidence="2 3">NRRL 30616</strain>
    </source>
</reference>
<dbReference type="OrthoDB" id="423498at2759"/>
<proteinExistence type="predicted"/>
<protein>
    <recommendedName>
        <fullName evidence="1">SMP-30/Gluconolactonase/LRE-like region domain-containing protein</fullName>
    </recommendedName>
</protein>
<dbReference type="Pfam" id="PF08450">
    <property type="entry name" value="SGL"/>
    <property type="match status" value="1"/>
</dbReference>
<organism evidence="2 3">
    <name type="scientific">Coniochaeta ligniaria NRRL 30616</name>
    <dbReference type="NCBI Taxonomy" id="1408157"/>
    <lineage>
        <taxon>Eukaryota</taxon>
        <taxon>Fungi</taxon>
        <taxon>Dikarya</taxon>
        <taxon>Ascomycota</taxon>
        <taxon>Pezizomycotina</taxon>
        <taxon>Sordariomycetes</taxon>
        <taxon>Sordariomycetidae</taxon>
        <taxon>Coniochaetales</taxon>
        <taxon>Coniochaetaceae</taxon>
        <taxon>Coniochaeta</taxon>
    </lineage>
</organism>
<dbReference type="PANTHER" id="PTHR47064:SF2">
    <property type="entry name" value="SMP-30_GLUCONOLACTONASE_LRE-LIKE REGION DOMAIN-CONTAINING PROTEIN-RELATED"/>
    <property type="match status" value="1"/>
</dbReference>
<dbReference type="InParanoid" id="A0A1J7JGU2"/>
<dbReference type="PANTHER" id="PTHR47064">
    <property type="entry name" value="PUTATIVE (AFU_ORTHOLOGUE AFUA_1G08990)-RELATED"/>
    <property type="match status" value="1"/>
</dbReference>
<dbReference type="SUPFAM" id="SSF63829">
    <property type="entry name" value="Calcium-dependent phosphotriesterase"/>
    <property type="match status" value="1"/>
</dbReference>
<dbReference type="EMBL" id="KV875095">
    <property type="protein sequence ID" value="OIW32577.1"/>
    <property type="molecule type" value="Genomic_DNA"/>
</dbReference>
<dbReference type="InterPro" id="IPR013658">
    <property type="entry name" value="SGL"/>
</dbReference>
<dbReference type="STRING" id="1408157.A0A1J7JGU2"/>
<dbReference type="Proteomes" id="UP000182658">
    <property type="component" value="Unassembled WGS sequence"/>
</dbReference>
<name>A0A1J7JGU2_9PEZI</name>
<dbReference type="InterPro" id="IPR052988">
    <property type="entry name" value="Oryzine_lactonohydrolase"/>
</dbReference>
<accession>A0A1J7JGU2</accession>
<evidence type="ECO:0000313" key="3">
    <source>
        <dbReference type="Proteomes" id="UP000182658"/>
    </source>
</evidence>
<keyword evidence="3" id="KW-1185">Reference proteome</keyword>